<evidence type="ECO:0000313" key="2">
    <source>
        <dbReference type="EMBL" id="SFM26650.1"/>
    </source>
</evidence>
<keyword evidence="1" id="KW-1133">Transmembrane helix</keyword>
<keyword evidence="1" id="KW-0472">Membrane</keyword>
<dbReference type="OrthoDB" id="9812089at2"/>
<protein>
    <submittedName>
        <fullName evidence="2">Uncharacterized protein</fullName>
    </submittedName>
</protein>
<dbReference type="STRING" id="1123291.SAMN04490355_106310"/>
<keyword evidence="3" id="KW-1185">Reference proteome</keyword>
<dbReference type="SUPFAM" id="SSF54427">
    <property type="entry name" value="NTF2-like"/>
    <property type="match status" value="1"/>
</dbReference>
<dbReference type="Gene3D" id="3.10.450.50">
    <property type="match status" value="1"/>
</dbReference>
<keyword evidence="1" id="KW-0812">Transmembrane</keyword>
<accession>A0A1I4PGB7</accession>
<evidence type="ECO:0000256" key="1">
    <source>
        <dbReference type="SAM" id="Phobius"/>
    </source>
</evidence>
<reference evidence="3" key="1">
    <citation type="submission" date="2016-10" db="EMBL/GenBank/DDBJ databases">
        <authorList>
            <person name="Varghese N."/>
            <person name="Submissions S."/>
        </authorList>
    </citation>
    <scope>NUCLEOTIDE SEQUENCE [LARGE SCALE GENOMIC DNA]</scope>
    <source>
        <strain evidence="3">DSM 13327</strain>
    </source>
</reference>
<dbReference type="AlphaFoldDB" id="A0A1I4PGB7"/>
<gene>
    <name evidence="2" type="ORF">SAMN04490355_106310</name>
</gene>
<dbReference type="InterPro" id="IPR032710">
    <property type="entry name" value="NTF2-like_dom_sf"/>
</dbReference>
<dbReference type="Proteomes" id="UP000199520">
    <property type="component" value="Unassembled WGS sequence"/>
</dbReference>
<dbReference type="EMBL" id="FOTS01000063">
    <property type="protein sequence ID" value="SFM26650.1"/>
    <property type="molecule type" value="Genomic_DNA"/>
</dbReference>
<organism evidence="2 3">
    <name type="scientific">Pelosinus propionicus DSM 13327</name>
    <dbReference type="NCBI Taxonomy" id="1123291"/>
    <lineage>
        <taxon>Bacteria</taxon>
        <taxon>Bacillati</taxon>
        <taxon>Bacillota</taxon>
        <taxon>Negativicutes</taxon>
        <taxon>Selenomonadales</taxon>
        <taxon>Sporomusaceae</taxon>
        <taxon>Pelosinus</taxon>
    </lineage>
</organism>
<name>A0A1I4PGB7_9FIRM</name>
<feature type="transmembrane region" description="Helical" evidence="1">
    <location>
        <begin position="52"/>
        <end position="70"/>
    </location>
</feature>
<sequence>MAKTELASNKEVVQQFWNGVFNQHNLAIANALISDGYIQHNPRVETRREVTILYQYVGSGVIIIISYGFSRLS</sequence>
<proteinExistence type="predicted"/>
<dbReference type="RefSeq" id="WP_090943268.1">
    <property type="nucleotide sequence ID" value="NZ_FOTS01000063.1"/>
</dbReference>
<evidence type="ECO:0000313" key="3">
    <source>
        <dbReference type="Proteomes" id="UP000199520"/>
    </source>
</evidence>